<dbReference type="CDD" id="cd14748">
    <property type="entry name" value="PBP2_UgpB"/>
    <property type="match status" value="1"/>
</dbReference>
<evidence type="ECO:0000256" key="2">
    <source>
        <dbReference type="ARBA" id="ARBA00022448"/>
    </source>
</evidence>
<dbReference type="SUPFAM" id="SSF53850">
    <property type="entry name" value="Periplasmic binding protein-like II"/>
    <property type="match status" value="1"/>
</dbReference>
<sequence length="427" mass="45656">MIRQRLCIALAAVLALVLAACGGGGDSSSSGPTEIAVWHGYQDTEGDVFKGLVDQYNREHPDVKVSELYSKNDLVLQKVLTAVRGGSAPDVAYMFGSWSPNIAKIPAVVDMADEVSQPDWKWDDFYQAERDAATVDGKVVGVPALVDNLAIVYNEKLFADAGVAPPTPNWTWDDFRAAAAKLTDPSKGQYGWLIPADASEDTVWHYLPMLWEAGGDILNSDDTKAAFNSEAGVKALTTLQQMAVTDKSLYLDTTNENGPKLMNSGKVAMLITGPWDLSSLTDIPYGVQVMPTYAGSDGGHQTISGPDNWVVFDNGDAKKKASVDFVKWLTAPEQVKAFSLGTGDLPTRTSIGQDPAVLTQLNETLPGTSAFVENLSNVEKVRPTVEQYPDISEALGQAIMSVLLGKAQPADALNTAAQATDDALAGR</sequence>
<evidence type="ECO:0000313" key="6">
    <source>
        <dbReference type="Proteomes" id="UP000467193"/>
    </source>
</evidence>
<proteinExistence type="inferred from homology"/>
<dbReference type="KEGG" id="msei:MSEDJ_07000"/>
<dbReference type="GO" id="GO:0055052">
    <property type="term" value="C:ATP-binding cassette (ABC) transporter complex, substrate-binding subunit-containing"/>
    <property type="evidence" value="ECO:0007669"/>
    <property type="project" value="TreeGrafter"/>
</dbReference>
<organism evidence="5 6">
    <name type="scientific">Mycolicibacterium sediminis</name>
    <dbReference type="NCBI Taxonomy" id="1286180"/>
    <lineage>
        <taxon>Bacteria</taxon>
        <taxon>Bacillati</taxon>
        <taxon>Actinomycetota</taxon>
        <taxon>Actinomycetes</taxon>
        <taxon>Mycobacteriales</taxon>
        <taxon>Mycobacteriaceae</taxon>
        <taxon>Mycolicibacterium</taxon>
    </lineage>
</organism>
<dbReference type="Gene3D" id="3.40.190.10">
    <property type="entry name" value="Periplasmic binding protein-like II"/>
    <property type="match status" value="1"/>
</dbReference>
<dbReference type="GO" id="GO:0015768">
    <property type="term" value="P:maltose transport"/>
    <property type="evidence" value="ECO:0007669"/>
    <property type="project" value="TreeGrafter"/>
</dbReference>
<dbReference type="GO" id="GO:1901982">
    <property type="term" value="F:maltose binding"/>
    <property type="evidence" value="ECO:0007669"/>
    <property type="project" value="TreeGrafter"/>
</dbReference>
<comment type="similarity">
    <text evidence="1">Belongs to the bacterial solute-binding protein 1 family.</text>
</comment>
<name>A0A7I7QJZ4_9MYCO</name>
<dbReference type="PANTHER" id="PTHR30061">
    <property type="entry name" value="MALTOSE-BINDING PERIPLASMIC PROTEIN"/>
    <property type="match status" value="1"/>
</dbReference>
<reference evidence="5 6" key="1">
    <citation type="journal article" date="2019" name="Emerg. Microbes Infect.">
        <title>Comprehensive subspecies identification of 175 nontuberculous mycobacteria species based on 7547 genomic profiles.</title>
        <authorList>
            <person name="Matsumoto Y."/>
            <person name="Kinjo T."/>
            <person name="Motooka D."/>
            <person name="Nabeya D."/>
            <person name="Jung N."/>
            <person name="Uechi K."/>
            <person name="Horii T."/>
            <person name="Iida T."/>
            <person name="Fujita J."/>
            <person name="Nakamura S."/>
        </authorList>
    </citation>
    <scope>NUCLEOTIDE SEQUENCE [LARGE SCALE GENOMIC DNA]</scope>
    <source>
        <strain evidence="5 6">JCM 17899</strain>
    </source>
</reference>
<dbReference type="GO" id="GO:0042956">
    <property type="term" value="P:maltodextrin transmembrane transport"/>
    <property type="evidence" value="ECO:0007669"/>
    <property type="project" value="TreeGrafter"/>
</dbReference>
<evidence type="ECO:0000256" key="4">
    <source>
        <dbReference type="SAM" id="SignalP"/>
    </source>
</evidence>
<feature type="chain" id="PRO_5038766054" evidence="4">
    <location>
        <begin position="20"/>
        <end position="427"/>
    </location>
</feature>
<dbReference type="PANTHER" id="PTHR30061:SF50">
    <property type="entry name" value="MALTOSE_MALTODEXTRIN-BINDING PERIPLASMIC PROTEIN"/>
    <property type="match status" value="1"/>
</dbReference>
<keyword evidence="2" id="KW-0813">Transport</keyword>
<dbReference type="InterPro" id="IPR006059">
    <property type="entry name" value="SBP"/>
</dbReference>
<evidence type="ECO:0000313" key="5">
    <source>
        <dbReference type="EMBL" id="BBY26604.1"/>
    </source>
</evidence>
<keyword evidence="3 4" id="KW-0732">Signal</keyword>
<dbReference type="EMBL" id="AP022588">
    <property type="protein sequence ID" value="BBY26604.1"/>
    <property type="molecule type" value="Genomic_DNA"/>
</dbReference>
<dbReference type="PROSITE" id="PS51257">
    <property type="entry name" value="PROKAR_LIPOPROTEIN"/>
    <property type="match status" value="1"/>
</dbReference>
<dbReference type="RefSeq" id="WP_163795620.1">
    <property type="nucleotide sequence ID" value="NZ_AP022588.1"/>
</dbReference>
<accession>A0A7I7QJZ4</accession>
<dbReference type="Proteomes" id="UP000467193">
    <property type="component" value="Chromosome"/>
</dbReference>
<evidence type="ECO:0000256" key="3">
    <source>
        <dbReference type="ARBA" id="ARBA00022729"/>
    </source>
</evidence>
<protein>
    <submittedName>
        <fullName evidence="5">ABC transporter substrate-binding protein</fullName>
    </submittedName>
</protein>
<evidence type="ECO:0000256" key="1">
    <source>
        <dbReference type="ARBA" id="ARBA00008520"/>
    </source>
</evidence>
<keyword evidence="6" id="KW-1185">Reference proteome</keyword>
<gene>
    <name evidence="5" type="ORF">MSEDJ_07000</name>
</gene>
<dbReference type="AlphaFoldDB" id="A0A7I7QJZ4"/>
<dbReference type="Pfam" id="PF13416">
    <property type="entry name" value="SBP_bac_8"/>
    <property type="match status" value="1"/>
</dbReference>
<feature type="signal peptide" evidence="4">
    <location>
        <begin position="1"/>
        <end position="19"/>
    </location>
</feature>